<comment type="caution">
    <text evidence="4">The sequence shown here is derived from an EMBL/GenBank/DDBJ whole genome shotgun (WGS) entry which is preliminary data.</text>
</comment>
<dbReference type="Pfam" id="PF02571">
    <property type="entry name" value="CbiJ"/>
    <property type="match status" value="1"/>
</dbReference>
<keyword evidence="5" id="KW-1185">Reference proteome</keyword>
<dbReference type="InterPro" id="IPR003723">
    <property type="entry name" value="Precorrin-6x_reduct"/>
</dbReference>
<dbReference type="PANTHER" id="PTHR36925">
    <property type="entry name" value="COBALT-PRECORRIN-6A REDUCTASE"/>
    <property type="match status" value="1"/>
</dbReference>
<evidence type="ECO:0000256" key="2">
    <source>
        <dbReference type="ARBA" id="ARBA00022573"/>
    </source>
</evidence>
<gene>
    <name evidence="4" type="ORF">GCM10009560_13110</name>
</gene>
<accession>A0ABP3ZAI5</accession>
<dbReference type="NCBIfam" id="NF005968">
    <property type="entry name" value="PRK08057.1-2"/>
    <property type="match status" value="1"/>
</dbReference>
<dbReference type="PANTHER" id="PTHR36925:SF1">
    <property type="entry name" value="COBALT-PRECORRIN-6A REDUCTASE"/>
    <property type="match status" value="1"/>
</dbReference>
<name>A0ABP3ZAI5_9ACTN</name>
<dbReference type="PROSITE" id="PS51014">
    <property type="entry name" value="COBK_CBIJ"/>
    <property type="match status" value="1"/>
</dbReference>
<dbReference type="Proteomes" id="UP001501578">
    <property type="component" value="Unassembled WGS sequence"/>
</dbReference>
<comment type="pathway">
    <text evidence="1">Cofactor biosynthesis; adenosylcobalamin biosynthesis.</text>
</comment>
<evidence type="ECO:0000313" key="5">
    <source>
        <dbReference type="Proteomes" id="UP001501578"/>
    </source>
</evidence>
<evidence type="ECO:0000256" key="3">
    <source>
        <dbReference type="ARBA" id="ARBA00023002"/>
    </source>
</evidence>
<dbReference type="EMBL" id="BAAAHQ010000004">
    <property type="protein sequence ID" value="GAA0917259.1"/>
    <property type="molecule type" value="Genomic_DNA"/>
</dbReference>
<dbReference type="NCBIfam" id="TIGR00715">
    <property type="entry name" value="precor6x_red"/>
    <property type="match status" value="1"/>
</dbReference>
<protein>
    <submittedName>
        <fullName evidence="4">Cobalt-precorrin-6A reductase</fullName>
    </submittedName>
</protein>
<sequence>MLILGGTAEARALAQVLVERGYDVVSSLAGRVERPRLPVGEVHIGGFGGVDGLASWLREHEIAAMVDATHPFAARMTASAAEAGARTGVPSLVLRRPGWREEPGDSWQRVPSLEAAAGALAAPMRIFLTTGRRSLPVFTPVPGVWFLARSVDPPSAPVPDNVRVVLGRGPYTIEGERALLREHRLDTLVTKDSGGRLTMAKLAAARELGVHVIMVDRPPLPPGLRLADTVAEAAAWVPG</sequence>
<proteinExistence type="predicted"/>
<keyword evidence="3" id="KW-0560">Oxidoreductase</keyword>
<organism evidence="4 5">
    <name type="scientific">Nonomuraea longicatena</name>
    <dbReference type="NCBI Taxonomy" id="83682"/>
    <lineage>
        <taxon>Bacteria</taxon>
        <taxon>Bacillati</taxon>
        <taxon>Actinomycetota</taxon>
        <taxon>Actinomycetes</taxon>
        <taxon>Streptosporangiales</taxon>
        <taxon>Streptosporangiaceae</taxon>
        <taxon>Nonomuraea</taxon>
    </lineage>
</organism>
<reference evidence="5" key="1">
    <citation type="journal article" date="2019" name="Int. J. Syst. Evol. Microbiol.">
        <title>The Global Catalogue of Microorganisms (GCM) 10K type strain sequencing project: providing services to taxonomists for standard genome sequencing and annotation.</title>
        <authorList>
            <consortium name="The Broad Institute Genomics Platform"/>
            <consortium name="The Broad Institute Genome Sequencing Center for Infectious Disease"/>
            <person name="Wu L."/>
            <person name="Ma J."/>
        </authorList>
    </citation>
    <scope>NUCLEOTIDE SEQUENCE [LARGE SCALE GENOMIC DNA]</scope>
    <source>
        <strain evidence="5">JCM 11136</strain>
    </source>
</reference>
<keyword evidence="2" id="KW-0169">Cobalamin biosynthesis</keyword>
<evidence type="ECO:0000313" key="4">
    <source>
        <dbReference type="EMBL" id="GAA0917259.1"/>
    </source>
</evidence>
<evidence type="ECO:0000256" key="1">
    <source>
        <dbReference type="ARBA" id="ARBA00004953"/>
    </source>
</evidence>